<dbReference type="SUPFAM" id="SSF103473">
    <property type="entry name" value="MFS general substrate transporter"/>
    <property type="match status" value="1"/>
</dbReference>
<feature type="transmembrane region" description="Helical" evidence="6">
    <location>
        <begin position="399"/>
        <end position="418"/>
    </location>
</feature>
<feature type="transmembrane region" description="Helical" evidence="6">
    <location>
        <begin position="63"/>
        <end position="82"/>
    </location>
</feature>
<feature type="transmembrane region" description="Helical" evidence="6">
    <location>
        <begin position="457"/>
        <end position="477"/>
    </location>
</feature>
<dbReference type="InterPro" id="IPR020846">
    <property type="entry name" value="MFS_dom"/>
</dbReference>
<dbReference type="Gene3D" id="1.20.1250.20">
    <property type="entry name" value="MFS general substrate transporter like domains"/>
    <property type="match status" value="1"/>
</dbReference>
<organism evidence="8 9">
    <name type="scientific">Dendroctonus ponderosae</name>
    <name type="common">Mountain pine beetle</name>
    <dbReference type="NCBI Taxonomy" id="77166"/>
    <lineage>
        <taxon>Eukaryota</taxon>
        <taxon>Metazoa</taxon>
        <taxon>Ecdysozoa</taxon>
        <taxon>Arthropoda</taxon>
        <taxon>Hexapoda</taxon>
        <taxon>Insecta</taxon>
        <taxon>Pterygota</taxon>
        <taxon>Neoptera</taxon>
        <taxon>Endopterygota</taxon>
        <taxon>Coleoptera</taxon>
        <taxon>Polyphaga</taxon>
        <taxon>Cucujiformia</taxon>
        <taxon>Curculionidae</taxon>
        <taxon>Scolytinae</taxon>
        <taxon>Dendroctonus</taxon>
    </lineage>
</organism>
<feature type="transmembrane region" description="Helical" evidence="6">
    <location>
        <begin position="424"/>
        <end position="445"/>
    </location>
</feature>
<dbReference type="PROSITE" id="PS50850">
    <property type="entry name" value="MFS"/>
    <property type="match status" value="1"/>
</dbReference>
<dbReference type="InterPro" id="IPR011701">
    <property type="entry name" value="MFS"/>
</dbReference>
<keyword evidence="9" id="KW-1185">Reference proteome</keyword>
<evidence type="ECO:0000256" key="3">
    <source>
        <dbReference type="ARBA" id="ARBA00022692"/>
    </source>
</evidence>
<feature type="transmembrane region" description="Helical" evidence="6">
    <location>
        <begin position="370"/>
        <end position="392"/>
    </location>
</feature>
<dbReference type="KEGG" id="dpa:109536717"/>
<dbReference type="PANTHER" id="PTHR23511">
    <property type="entry name" value="SYNAPTIC VESICLE GLYCOPROTEIN 2"/>
    <property type="match status" value="1"/>
</dbReference>
<evidence type="ECO:0000256" key="1">
    <source>
        <dbReference type="ARBA" id="ARBA00004141"/>
    </source>
</evidence>
<dbReference type="RefSeq" id="XP_019758616.2">
    <property type="nucleotide sequence ID" value="XM_019903057.2"/>
</dbReference>
<feature type="transmembrane region" description="Helical" evidence="6">
    <location>
        <begin position="152"/>
        <end position="174"/>
    </location>
</feature>
<sequence length="512" mass="57298">MEVEAAQAGCLEDYLKQTGWGVYHNFILSVTCACLMVHALTFISIIYAVALSSCDALFIPSKNALRIFSGYLIGSASGGLVANSLSDRYGRRRCLTYSLICMFFSSFTAAFGYNTFVVIGATFILGVGLETSAVQIRLLLVEVLCKEKRGFWMAFCNVSWTFGYSLITFLVILVETPAIFNSTEEGTKLASWRLMFAVSGGASLIMACVCALLEESPRFYLKIGRNYLAYILLKQVYAINKSSFADTFQVREEELSNLIQPYGLNYSEPLSYWSIVKRNCWRVWKSVQLMFSKRFCRISWALMLLKAPVLIVGFFQINLVFARLLMLDDASTERFEGLDFIYPIFQTSEAKRGLNSTSGMCANTNNNQVFYSNFLVLTWSSLPGEILCMLFVDKLGRKFVSFAGFLLASSSCLLMGFMENQWVRMTAACFGMSSLAAALATITLVNMEVFPTAIRGTSNGITSFPGYVLGVFFLNLIAIQPRLFIIVMGISYFCLSIFTCFLPEFKEQPMTE</sequence>
<evidence type="ECO:0000313" key="9">
    <source>
        <dbReference type="Proteomes" id="UP000019118"/>
    </source>
</evidence>
<dbReference type="PANTHER" id="PTHR23511:SF34">
    <property type="entry name" value="SYNAPTIC VESICLE GLYCOPROTEIN 2"/>
    <property type="match status" value="1"/>
</dbReference>
<dbReference type="GO" id="GO:0022857">
    <property type="term" value="F:transmembrane transporter activity"/>
    <property type="evidence" value="ECO:0007669"/>
    <property type="project" value="InterPro"/>
</dbReference>
<dbReference type="GO" id="GO:0016020">
    <property type="term" value="C:membrane"/>
    <property type="evidence" value="ECO:0007669"/>
    <property type="project" value="UniProtKB-SubCell"/>
</dbReference>
<dbReference type="GeneID" id="109536717"/>
<dbReference type="EnsemblMetazoa" id="XM_019902299.1">
    <property type="protein sequence ID" value="XP_019757858.1"/>
    <property type="gene ID" value="LOC109536186"/>
</dbReference>
<keyword evidence="2" id="KW-0813">Transport</keyword>
<dbReference type="Pfam" id="PF07690">
    <property type="entry name" value="MFS_1"/>
    <property type="match status" value="1"/>
</dbReference>
<feature type="transmembrane region" description="Helical" evidence="6">
    <location>
        <begin position="483"/>
        <end position="502"/>
    </location>
</feature>
<keyword evidence="3 6" id="KW-0812">Transmembrane</keyword>
<comment type="subcellular location">
    <subcellularLocation>
        <location evidence="1">Membrane</location>
        <topology evidence="1">Multi-pass membrane protein</topology>
    </subcellularLocation>
</comment>
<evidence type="ECO:0000259" key="7">
    <source>
        <dbReference type="PROSITE" id="PS50850"/>
    </source>
</evidence>
<feature type="transmembrane region" description="Helical" evidence="6">
    <location>
        <begin position="300"/>
        <end position="321"/>
    </location>
</feature>
<feature type="domain" description="Major facilitator superfamily (MFS) profile" evidence="7">
    <location>
        <begin position="27"/>
        <end position="506"/>
    </location>
</feature>
<evidence type="ECO:0000256" key="5">
    <source>
        <dbReference type="ARBA" id="ARBA00023136"/>
    </source>
</evidence>
<feature type="transmembrane region" description="Helical" evidence="6">
    <location>
        <begin position="119"/>
        <end position="140"/>
    </location>
</feature>
<feature type="transmembrane region" description="Helical" evidence="6">
    <location>
        <begin position="94"/>
        <end position="113"/>
    </location>
</feature>
<accession>A0AAR5P9U8</accession>
<proteinExistence type="predicted"/>
<keyword evidence="5 6" id="KW-0472">Membrane</keyword>
<keyword evidence="4 6" id="KW-1133">Transmembrane helix</keyword>
<dbReference type="Proteomes" id="UP000019118">
    <property type="component" value="Unassembled WGS sequence"/>
</dbReference>
<evidence type="ECO:0000256" key="4">
    <source>
        <dbReference type="ARBA" id="ARBA00022989"/>
    </source>
</evidence>
<dbReference type="AlphaFoldDB" id="A0AAR5P9U8"/>
<dbReference type="InterPro" id="IPR036259">
    <property type="entry name" value="MFS_trans_sf"/>
</dbReference>
<evidence type="ECO:0000256" key="2">
    <source>
        <dbReference type="ARBA" id="ARBA00022448"/>
    </source>
</evidence>
<name>A0AAR5P9U8_DENPD</name>
<reference evidence="9" key="1">
    <citation type="journal article" date="2013" name="Genome Biol.">
        <title>Draft genome of the mountain pine beetle, Dendroctonus ponderosae Hopkins, a major forest pest.</title>
        <authorList>
            <person name="Keeling C.I."/>
            <person name="Yuen M.M."/>
            <person name="Liao N.Y."/>
            <person name="Docking T.R."/>
            <person name="Chan S.K."/>
            <person name="Taylor G.A."/>
            <person name="Palmquist D.L."/>
            <person name="Jackman S.D."/>
            <person name="Nguyen A."/>
            <person name="Li M."/>
            <person name="Henderson H."/>
            <person name="Janes J.K."/>
            <person name="Zhao Y."/>
            <person name="Pandoh P."/>
            <person name="Moore R."/>
            <person name="Sperling F.A."/>
            <person name="Huber D.P."/>
            <person name="Birol I."/>
            <person name="Jones S.J."/>
            <person name="Bohlmann J."/>
        </authorList>
    </citation>
    <scope>NUCLEOTIDE SEQUENCE</scope>
</reference>
<feature type="transmembrane region" description="Helical" evidence="6">
    <location>
        <begin position="194"/>
        <end position="213"/>
    </location>
</feature>
<evidence type="ECO:0000313" key="8">
    <source>
        <dbReference type="EnsemblMetazoa" id="XP_019757858.1"/>
    </source>
</evidence>
<evidence type="ECO:0000256" key="6">
    <source>
        <dbReference type="SAM" id="Phobius"/>
    </source>
</evidence>
<feature type="transmembrane region" description="Helical" evidence="6">
    <location>
        <begin position="26"/>
        <end position="51"/>
    </location>
</feature>
<reference evidence="8" key="2">
    <citation type="submission" date="2024-08" db="UniProtKB">
        <authorList>
            <consortium name="EnsemblMetazoa"/>
        </authorList>
    </citation>
    <scope>IDENTIFICATION</scope>
</reference>
<protein>
    <recommendedName>
        <fullName evidence="7">Major facilitator superfamily (MFS) profile domain-containing protein</fullName>
    </recommendedName>
</protein>